<accession>A0ABX8QK01</accession>
<dbReference type="EMBL" id="CP077080">
    <property type="protein sequence ID" value="QXI55122.1"/>
    <property type="molecule type" value="Genomic_DNA"/>
</dbReference>
<keyword evidence="2" id="KW-1185">Reference proteome</keyword>
<evidence type="ECO:0000313" key="2">
    <source>
        <dbReference type="Proteomes" id="UP000824066"/>
    </source>
</evidence>
<sequence length="193" mass="20884">MSQAPRPLNLRINNYPRNTLCVLRHTWSLTLLTLLAGCGALSDVRSFSTPYSTPGGGETARLRVISDGMVRAVPKSDCVDFRLPGAGVMVAFRDGYANRNGESLGMPAVDKHPASTVMTELLVPAGRPVAFHYIGAQCYNMFSFVPEAGKDYQLDAAGRYTCGVTLRKISAGMKELPPSSLKNSKLCRVTDNL</sequence>
<protein>
    <recommendedName>
        <fullName evidence="3">Lipoprotein</fullName>
    </recommendedName>
</protein>
<organism evidence="1 2">
    <name type="scientific">Pseudomonas canavaninivorans</name>
    <dbReference type="NCBI Taxonomy" id="2842348"/>
    <lineage>
        <taxon>Bacteria</taxon>
        <taxon>Pseudomonadati</taxon>
        <taxon>Pseudomonadota</taxon>
        <taxon>Gammaproteobacteria</taxon>
        <taxon>Pseudomonadales</taxon>
        <taxon>Pseudomonadaceae</taxon>
        <taxon>Pseudomonas</taxon>
    </lineage>
</organism>
<name>A0ABX8QK01_PSECO</name>
<reference evidence="1 2" key="1">
    <citation type="journal article" date="2021" name="Microorganisms">
        <title>The Ever-Expanding Pseudomonas Genus: Description of 43 New Species and Partition of the Pseudomonas putida Group.</title>
        <authorList>
            <person name="Girard L."/>
            <person name="Lood C."/>
            <person name="Hofte M."/>
            <person name="Vandamme P."/>
            <person name="Rokni-Zadeh H."/>
            <person name="van Noort V."/>
            <person name="Lavigne R."/>
            <person name="De Mot R."/>
        </authorList>
    </citation>
    <scope>NUCLEOTIDE SEQUENCE [LARGE SCALE GENOMIC DNA]</scope>
    <source>
        <strain evidence="1 2">SWRI17</strain>
    </source>
</reference>
<dbReference type="RefSeq" id="WP_217861499.1">
    <property type="nucleotide sequence ID" value="NZ_CP077080.1"/>
</dbReference>
<dbReference type="Proteomes" id="UP000824066">
    <property type="component" value="Chromosome"/>
</dbReference>
<proteinExistence type="predicted"/>
<evidence type="ECO:0008006" key="3">
    <source>
        <dbReference type="Google" id="ProtNLM"/>
    </source>
</evidence>
<gene>
    <name evidence="1" type="ORF">KSS97_09360</name>
</gene>
<evidence type="ECO:0000313" key="1">
    <source>
        <dbReference type="EMBL" id="QXI55122.1"/>
    </source>
</evidence>